<accession>A0A4Y9ZZA8</accession>
<dbReference type="GO" id="GO:0004525">
    <property type="term" value="F:ribonuclease III activity"/>
    <property type="evidence" value="ECO:0007669"/>
    <property type="project" value="InterPro"/>
</dbReference>
<dbReference type="Pfam" id="PF00636">
    <property type="entry name" value="Ribonuclease_3"/>
    <property type="match status" value="1"/>
</dbReference>
<feature type="compositionally biased region" description="Basic and acidic residues" evidence="1">
    <location>
        <begin position="645"/>
        <end position="671"/>
    </location>
</feature>
<feature type="compositionally biased region" description="Basic and acidic residues" evidence="1">
    <location>
        <begin position="534"/>
        <end position="574"/>
    </location>
</feature>
<dbReference type="InterPro" id="IPR036389">
    <property type="entry name" value="RNase_III_sf"/>
</dbReference>
<dbReference type="CDD" id="cd00593">
    <property type="entry name" value="RIBOc"/>
    <property type="match status" value="1"/>
</dbReference>
<dbReference type="EMBL" id="SFCI01000491">
    <property type="protein sequence ID" value="TFY79500.1"/>
    <property type="molecule type" value="Genomic_DNA"/>
</dbReference>
<organism evidence="3 4">
    <name type="scientific">Hericium alpestre</name>
    <dbReference type="NCBI Taxonomy" id="135208"/>
    <lineage>
        <taxon>Eukaryota</taxon>
        <taxon>Fungi</taxon>
        <taxon>Dikarya</taxon>
        <taxon>Basidiomycota</taxon>
        <taxon>Agaricomycotina</taxon>
        <taxon>Agaricomycetes</taxon>
        <taxon>Russulales</taxon>
        <taxon>Hericiaceae</taxon>
        <taxon>Hericium</taxon>
    </lineage>
</organism>
<dbReference type="Proteomes" id="UP000298061">
    <property type="component" value="Unassembled WGS sequence"/>
</dbReference>
<dbReference type="SMART" id="SM00535">
    <property type="entry name" value="RIBOc"/>
    <property type="match status" value="1"/>
</dbReference>
<proteinExistence type="predicted"/>
<dbReference type="STRING" id="135208.A0A4Y9ZZA8"/>
<dbReference type="Gene3D" id="1.10.1520.10">
    <property type="entry name" value="Ribonuclease III domain"/>
    <property type="match status" value="1"/>
</dbReference>
<feature type="compositionally biased region" description="Low complexity" evidence="1">
    <location>
        <begin position="514"/>
        <end position="527"/>
    </location>
</feature>
<feature type="domain" description="RNase III" evidence="2">
    <location>
        <begin position="9"/>
        <end position="146"/>
    </location>
</feature>
<feature type="compositionally biased region" description="Polar residues" evidence="1">
    <location>
        <begin position="412"/>
        <end position="422"/>
    </location>
</feature>
<dbReference type="OrthoDB" id="2392202at2759"/>
<comment type="caution">
    <text evidence="3">The sequence shown here is derived from an EMBL/GenBank/DDBJ whole genome shotgun (WGS) entry which is preliminary data.</text>
</comment>
<name>A0A4Y9ZZA8_9AGAM</name>
<gene>
    <name evidence="3" type="ORF">EWM64_g4516</name>
</gene>
<keyword evidence="4" id="KW-1185">Reference proteome</keyword>
<dbReference type="PROSITE" id="PS50142">
    <property type="entry name" value="RNASE_3_2"/>
    <property type="match status" value="1"/>
</dbReference>
<dbReference type="AlphaFoldDB" id="A0A4Y9ZZA8"/>
<reference evidence="3 4" key="1">
    <citation type="submission" date="2019-02" db="EMBL/GenBank/DDBJ databases">
        <title>Genome sequencing of the rare red list fungi Hericium alpestre (H. flagellum).</title>
        <authorList>
            <person name="Buettner E."/>
            <person name="Kellner H."/>
        </authorList>
    </citation>
    <scope>NUCLEOTIDE SEQUENCE [LARGE SCALE GENOMIC DNA]</scope>
    <source>
        <strain evidence="3 4">DSM 108284</strain>
    </source>
</reference>
<sequence length="681" mass="74643">MTASSSKELTCLQDFLNLASNRPKLRDVPKLSNDLLTRVRNSKRHSTHNNDLLEFLGDRCVNLIAAMLVERVRVDKVHHTAVRRVICNNDTLGRLSFYLRFHEHATLDEQDFHAFDDWNPQSNIPPPKVLADLFEAYCGAVYLQHGWRKLERWLDVLFRSIIQVATGDFWYSELPRSMRGRAPTSGKLEESRFQSKLLDFLEFKRDMITKRGQPIKDALPSDTQIKIADESLKELHHDDSEISVQLLNFWICKIIIRIWPEYHEATARATHLATAITELLAGDKTMASIARILSVDSLIAKPDDKQSRKPDMKEPSPAVLASALRAAIGMAYHIDPDLATARGEKLFEPLVIRTHDILIQESSYKPVLRRSATKGDSKASMLTPSNAVHDPVSALVDCLKSITIAEGGSDSRILTTSPSKTRQSSDRVSSDAVSDLVGQLQSIRLEEKTVTSPGTQRHLKLEDLFDLVEDVDSGPNKDSHSEGKISGEFDCSTSRRRVVSSSSSKNTPSALDQSTSSSVSINKSRSSGKWKPINGDRGETDAEGKGGEDASKKSPAETDTDLHKPGDTNSDTHDLSTLASAPSSRSTSSDGCPDSGYASSTSPTGSPSSADSPSVKSVHDSSKGSPPCSGFVPRQISRKSRQAPKAKELAHAPSPRDTREGDGKKAKEGVRMADSPACASV</sequence>
<evidence type="ECO:0000259" key="2">
    <source>
        <dbReference type="PROSITE" id="PS50142"/>
    </source>
</evidence>
<evidence type="ECO:0000313" key="4">
    <source>
        <dbReference type="Proteomes" id="UP000298061"/>
    </source>
</evidence>
<dbReference type="SUPFAM" id="SSF69065">
    <property type="entry name" value="RNase III domain-like"/>
    <property type="match status" value="1"/>
</dbReference>
<feature type="compositionally biased region" description="Low complexity" evidence="1">
    <location>
        <begin position="575"/>
        <end position="614"/>
    </location>
</feature>
<feature type="compositionally biased region" description="Basic and acidic residues" evidence="1">
    <location>
        <begin position="475"/>
        <end position="487"/>
    </location>
</feature>
<protein>
    <recommendedName>
        <fullName evidence="2">RNase III domain-containing protein</fullName>
    </recommendedName>
</protein>
<dbReference type="InterPro" id="IPR000999">
    <property type="entry name" value="RNase_III_dom"/>
</dbReference>
<feature type="region of interest" description="Disordered" evidence="1">
    <location>
        <begin position="410"/>
        <end position="433"/>
    </location>
</feature>
<evidence type="ECO:0000256" key="1">
    <source>
        <dbReference type="SAM" id="MobiDB-lite"/>
    </source>
</evidence>
<dbReference type="GO" id="GO:0006396">
    <property type="term" value="P:RNA processing"/>
    <property type="evidence" value="ECO:0007669"/>
    <property type="project" value="InterPro"/>
</dbReference>
<feature type="region of interest" description="Disordered" evidence="1">
    <location>
        <begin position="472"/>
        <end position="681"/>
    </location>
</feature>
<evidence type="ECO:0000313" key="3">
    <source>
        <dbReference type="EMBL" id="TFY79500.1"/>
    </source>
</evidence>